<feature type="domain" description="Integrase catalytic" evidence="1">
    <location>
        <begin position="6"/>
        <end position="39"/>
    </location>
</feature>
<dbReference type="Pfam" id="PF13683">
    <property type="entry name" value="rve_3"/>
    <property type="match status" value="1"/>
</dbReference>
<dbReference type="OrthoDB" id="930609at2"/>
<keyword evidence="3" id="KW-1185">Reference proteome</keyword>
<dbReference type="Proteomes" id="UP000249016">
    <property type="component" value="Unassembled WGS sequence"/>
</dbReference>
<sequence>MGVAEFNGTFRREVLNANPFSSLAKVRRTVDAWLEEYNAASSGVKVYDPGRIPTGGLNSSQNWLIKGVRILHFKVRKTS</sequence>
<comment type="caution">
    <text evidence="2">The sequence shown here is derived from an EMBL/GenBank/DDBJ whole genome shotgun (WGS) entry which is preliminary data.</text>
</comment>
<dbReference type="EMBL" id="QLII01000001">
    <property type="protein sequence ID" value="RAI77931.1"/>
    <property type="molecule type" value="Genomic_DNA"/>
</dbReference>
<protein>
    <recommendedName>
        <fullName evidence="1">Integrase catalytic domain-containing protein</fullName>
    </recommendedName>
</protein>
<dbReference type="InterPro" id="IPR001584">
    <property type="entry name" value="Integrase_cat-core"/>
</dbReference>
<name>A0A327NR86_9BACT</name>
<reference evidence="2 3" key="1">
    <citation type="submission" date="2018-06" db="EMBL/GenBank/DDBJ databases">
        <title>Spirosoma sp. HMF3257 Genome sequencing and assembly.</title>
        <authorList>
            <person name="Kang H."/>
            <person name="Cha I."/>
            <person name="Kim H."/>
            <person name="Kang J."/>
            <person name="Joh K."/>
        </authorList>
    </citation>
    <scope>NUCLEOTIDE SEQUENCE [LARGE SCALE GENOMIC DNA]</scope>
    <source>
        <strain evidence="2 3">HMF3257</strain>
    </source>
</reference>
<evidence type="ECO:0000259" key="1">
    <source>
        <dbReference type="Pfam" id="PF13683"/>
    </source>
</evidence>
<evidence type="ECO:0000313" key="3">
    <source>
        <dbReference type="Proteomes" id="UP000249016"/>
    </source>
</evidence>
<evidence type="ECO:0000313" key="2">
    <source>
        <dbReference type="EMBL" id="RAI77931.1"/>
    </source>
</evidence>
<accession>A0A327NR86</accession>
<dbReference type="AlphaFoldDB" id="A0A327NR86"/>
<organism evidence="2 3">
    <name type="scientific">Spirosoma telluris</name>
    <dbReference type="NCBI Taxonomy" id="2183553"/>
    <lineage>
        <taxon>Bacteria</taxon>
        <taxon>Pseudomonadati</taxon>
        <taxon>Bacteroidota</taxon>
        <taxon>Cytophagia</taxon>
        <taxon>Cytophagales</taxon>
        <taxon>Cytophagaceae</taxon>
        <taxon>Spirosoma</taxon>
    </lineage>
</organism>
<proteinExistence type="predicted"/>
<dbReference type="RefSeq" id="WP_111349090.1">
    <property type="nucleotide sequence ID" value="NZ_QLII01000001.1"/>
</dbReference>
<gene>
    <name evidence="2" type="ORF">HMF3257_34420</name>
</gene>
<dbReference type="GO" id="GO:0015074">
    <property type="term" value="P:DNA integration"/>
    <property type="evidence" value="ECO:0007669"/>
    <property type="project" value="InterPro"/>
</dbReference>